<dbReference type="RefSeq" id="XP_027613856.1">
    <property type="nucleotide sequence ID" value="XM_027758055.1"/>
</dbReference>
<evidence type="ECO:0000313" key="2">
    <source>
        <dbReference type="EMBL" id="GBE82943.1"/>
    </source>
</evidence>
<dbReference type="AlphaFoldDB" id="A0A401GL94"/>
<feature type="chain" id="PRO_5019459476" description="F-box domain-containing protein" evidence="1">
    <location>
        <begin position="23"/>
        <end position="115"/>
    </location>
</feature>
<reference evidence="2 3" key="1">
    <citation type="journal article" date="2018" name="Sci. Rep.">
        <title>Genome sequence of the cauliflower mushroom Sparassis crispa (Hanabiratake) and its association with beneficial usage.</title>
        <authorList>
            <person name="Kiyama R."/>
            <person name="Furutani Y."/>
            <person name="Kawaguchi K."/>
            <person name="Nakanishi T."/>
        </authorList>
    </citation>
    <scope>NUCLEOTIDE SEQUENCE [LARGE SCALE GENOMIC DNA]</scope>
</reference>
<name>A0A401GL94_9APHY</name>
<proteinExistence type="predicted"/>
<evidence type="ECO:0000256" key="1">
    <source>
        <dbReference type="SAM" id="SignalP"/>
    </source>
</evidence>
<evidence type="ECO:0000313" key="3">
    <source>
        <dbReference type="Proteomes" id="UP000287166"/>
    </source>
</evidence>
<protein>
    <recommendedName>
        <fullName evidence="4">F-box domain-containing protein</fullName>
    </recommendedName>
</protein>
<dbReference type="GeneID" id="38779860"/>
<dbReference type="InParanoid" id="A0A401GL94"/>
<organism evidence="2 3">
    <name type="scientific">Sparassis crispa</name>
    <dbReference type="NCBI Taxonomy" id="139825"/>
    <lineage>
        <taxon>Eukaryota</taxon>
        <taxon>Fungi</taxon>
        <taxon>Dikarya</taxon>
        <taxon>Basidiomycota</taxon>
        <taxon>Agaricomycotina</taxon>
        <taxon>Agaricomycetes</taxon>
        <taxon>Polyporales</taxon>
        <taxon>Sparassidaceae</taxon>
        <taxon>Sparassis</taxon>
    </lineage>
</organism>
<accession>A0A401GL94</accession>
<keyword evidence="3" id="KW-1185">Reference proteome</keyword>
<feature type="signal peptide" evidence="1">
    <location>
        <begin position="1"/>
        <end position="22"/>
    </location>
</feature>
<dbReference type="Proteomes" id="UP000287166">
    <property type="component" value="Unassembled WGS sequence"/>
</dbReference>
<keyword evidence="1" id="KW-0732">Signal</keyword>
<dbReference type="EMBL" id="BFAD01000004">
    <property type="protein sequence ID" value="GBE82943.1"/>
    <property type="molecule type" value="Genomic_DNA"/>
</dbReference>
<gene>
    <name evidence="2" type="ORF">SCP_0413300</name>
</gene>
<evidence type="ECO:0008006" key="4">
    <source>
        <dbReference type="Google" id="ProtNLM"/>
    </source>
</evidence>
<comment type="caution">
    <text evidence="2">The sequence shown here is derived from an EMBL/GenBank/DDBJ whole genome shotgun (WGS) entry which is preliminary data.</text>
</comment>
<sequence>MWNNYPALAFFRHLLSLHDLEQVVVDYSCTPPSTSDKDILDFAASWPKLRKFSLHHDSIGRPPTLQTVVTFVRLCPGLTELILAEVDASFLPTPCTSSPSSRARCNCWIYATLFD</sequence>